<evidence type="ECO:0000313" key="3">
    <source>
        <dbReference type="Proteomes" id="UP001054945"/>
    </source>
</evidence>
<accession>A0AAV4THT3</accession>
<comment type="caution">
    <text evidence="2">The sequence shown here is derived from an EMBL/GenBank/DDBJ whole genome shotgun (WGS) entry which is preliminary data.</text>
</comment>
<evidence type="ECO:0000313" key="2">
    <source>
        <dbReference type="EMBL" id="GIY45679.1"/>
    </source>
</evidence>
<dbReference type="EMBL" id="BPLR01011303">
    <property type="protein sequence ID" value="GIY45679.1"/>
    <property type="molecule type" value="Genomic_DNA"/>
</dbReference>
<reference evidence="2 3" key="1">
    <citation type="submission" date="2021-06" db="EMBL/GenBank/DDBJ databases">
        <title>Caerostris extrusa draft genome.</title>
        <authorList>
            <person name="Kono N."/>
            <person name="Arakawa K."/>
        </authorList>
    </citation>
    <scope>NUCLEOTIDE SEQUENCE [LARGE SCALE GENOMIC DNA]</scope>
</reference>
<evidence type="ECO:0000256" key="1">
    <source>
        <dbReference type="SAM" id="MobiDB-lite"/>
    </source>
</evidence>
<dbReference type="Proteomes" id="UP001054945">
    <property type="component" value="Unassembled WGS sequence"/>
</dbReference>
<dbReference type="AlphaFoldDB" id="A0AAV4THT3"/>
<organism evidence="2 3">
    <name type="scientific">Caerostris extrusa</name>
    <name type="common">Bark spider</name>
    <name type="synonym">Caerostris bankana</name>
    <dbReference type="NCBI Taxonomy" id="172846"/>
    <lineage>
        <taxon>Eukaryota</taxon>
        <taxon>Metazoa</taxon>
        <taxon>Ecdysozoa</taxon>
        <taxon>Arthropoda</taxon>
        <taxon>Chelicerata</taxon>
        <taxon>Arachnida</taxon>
        <taxon>Araneae</taxon>
        <taxon>Araneomorphae</taxon>
        <taxon>Entelegynae</taxon>
        <taxon>Araneoidea</taxon>
        <taxon>Araneidae</taxon>
        <taxon>Caerostris</taxon>
    </lineage>
</organism>
<keyword evidence="3" id="KW-1185">Reference proteome</keyword>
<proteinExistence type="predicted"/>
<feature type="region of interest" description="Disordered" evidence="1">
    <location>
        <begin position="98"/>
        <end position="121"/>
    </location>
</feature>
<name>A0AAV4THT3_CAEEX</name>
<protein>
    <submittedName>
        <fullName evidence="2">Uncharacterized protein</fullName>
    </submittedName>
</protein>
<sequence>MPAASCIPAIAISHIHTKYPHLLAIHRHHFRNAYVKVCLCVFKVPQTAENPDRSEMLFTVENPTRSEIRAVIRFLNIKATEEGRDFEMSKKTRVLKLTKETTDLKGPKRQKTWKRSQRQES</sequence>
<feature type="compositionally biased region" description="Basic residues" evidence="1">
    <location>
        <begin position="107"/>
        <end position="121"/>
    </location>
</feature>
<gene>
    <name evidence="2" type="ORF">CEXT_364031</name>
</gene>